<evidence type="ECO:0000313" key="13">
    <source>
        <dbReference type="Proteomes" id="UP000611640"/>
    </source>
</evidence>
<keyword evidence="13" id="KW-1185">Reference proteome</keyword>
<comment type="subcellular location">
    <subcellularLocation>
        <location evidence="1">Cytoplasm</location>
    </subcellularLocation>
</comment>
<dbReference type="PROSITE" id="PS01279">
    <property type="entry name" value="PCMT"/>
    <property type="match status" value="1"/>
</dbReference>
<dbReference type="InterPro" id="IPR029063">
    <property type="entry name" value="SAM-dependent_MTases_sf"/>
</dbReference>
<evidence type="ECO:0000256" key="1">
    <source>
        <dbReference type="ARBA" id="ARBA00004496"/>
    </source>
</evidence>
<gene>
    <name evidence="12" type="primary">pcm_1</name>
    <name evidence="12" type="ORF">Athai_00390</name>
</gene>
<evidence type="ECO:0000313" key="12">
    <source>
        <dbReference type="EMBL" id="BCJ32536.1"/>
    </source>
</evidence>
<dbReference type="Proteomes" id="UP000611640">
    <property type="component" value="Chromosome"/>
</dbReference>
<dbReference type="GO" id="GO:0004719">
    <property type="term" value="F:protein-L-isoaspartate (D-aspartate) O-methyltransferase activity"/>
    <property type="evidence" value="ECO:0007669"/>
    <property type="project" value="UniProtKB-EC"/>
</dbReference>
<organism evidence="12 13">
    <name type="scientific">Actinocatenispora thailandica</name>
    <dbReference type="NCBI Taxonomy" id="227318"/>
    <lineage>
        <taxon>Bacteria</taxon>
        <taxon>Bacillati</taxon>
        <taxon>Actinomycetota</taxon>
        <taxon>Actinomycetes</taxon>
        <taxon>Micromonosporales</taxon>
        <taxon>Micromonosporaceae</taxon>
        <taxon>Actinocatenispora</taxon>
    </lineage>
</organism>
<dbReference type="InterPro" id="IPR000682">
    <property type="entry name" value="PCMT"/>
</dbReference>
<dbReference type="Pfam" id="PF01135">
    <property type="entry name" value="PCMT"/>
    <property type="match status" value="1"/>
</dbReference>
<comment type="similarity">
    <text evidence="2">Belongs to the methyltransferase superfamily. L-isoaspartyl/D-aspartyl protein methyltransferase family.</text>
</comment>
<keyword evidence="6" id="KW-0489">Methyltransferase</keyword>
<dbReference type="PANTHER" id="PTHR11579">
    <property type="entry name" value="PROTEIN-L-ISOASPARTATE O-METHYLTRANSFERASE"/>
    <property type="match status" value="1"/>
</dbReference>
<dbReference type="KEGG" id="atl:Athai_00390"/>
<dbReference type="RefSeq" id="WP_203959574.1">
    <property type="nucleotide sequence ID" value="NZ_AP023355.1"/>
</dbReference>
<dbReference type="Gene3D" id="3.40.50.150">
    <property type="entry name" value="Vaccinia Virus protein VP39"/>
    <property type="match status" value="1"/>
</dbReference>
<dbReference type="SUPFAM" id="SSF53335">
    <property type="entry name" value="S-adenosyl-L-methionine-dependent methyltransferases"/>
    <property type="match status" value="1"/>
</dbReference>
<keyword evidence="5" id="KW-0963">Cytoplasm</keyword>
<evidence type="ECO:0000256" key="9">
    <source>
        <dbReference type="ARBA" id="ARBA00030757"/>
    </source>
</evidence>
<sequence>MTDPATAHARMVDQLVASGELRTGPWIRAFRTIPRHVFLPRLFWPTPTGDWAAVDADDPEWIDRVYAVTSIVTQLDNDPNAWAEARRASRPGMPTSSSSDPGLMATMLEALDIHDGHSVLEIGTGTGYNAALLAERLGDSLVTSIEVDPVLADQAHATLAAVGRAPSIVTGDGRDGVPDRAPYDRIIATVSAPTVPAAWIQQTRPGGLILLNLYAELGGGALALLTAGDGRAEGKFLANYGAFMPTRDAQPDRTTQERFTVALRDPAGERGQVDVAANALDDLDFAMFAALLVPATGWLRFMPDGEPTQLWLLAEDAWAMIDTNGATEEHGPRHLAGELADAHRTWRELGSPSRDRLGMTITRGGQRLWLDGPDRAIDTGRYQLRQGMT</sequence>
<protein>
    <recommendedName>
        <fullName evidence="4">Protein-L-isoaspartate O-methyltransferase</fullName>
        <ecNumber evidence="3">2.1.1.77</ecNumber>
    </recommendedName>
    <alternativeName>
        <fullName evidence="11">L-isoaspartyl protein carboxyl methyltransferase</fullName>
    </alternativeName>
    <alternativeName>
        <fullName evidence="9">Protein L-isoaspartyl methyltransferase</fullName>
    </alternativeName>
    <alternativeName>
        <fullName evidence="10">Protein-beta-aspartate methyltransferase</fullName>
    </alternativeName>
</protein>
<keyword evidence="8" id="KW-0949">S-adenosyl-L-methionine</keyword>
<accession>A0A7R7DJB6</accession>
<dbReference type="AlphaFoldDB" id="A0A7R7DJB6"/>
<proteinExistence type="inferred from homology"/>
<evidence type="ECO:0000256" key="5">
    <source>
        <dbReference type="ARBA" id="ARBA00022490"/>
    </source>
</evidence>
<evidence type="ECO:0000256" key="2">
    <source>
        <dbReference type="ARBA" id="ARBA00005369"/>
    </source>
</evidence>
<evidence type="ECO:0000256" key="10">
    <source>
        <dbReference type="ARBA" id="ARBA00031323"/>
    </source>
</evidence>
<dbReference type="EC" id="2.1.1.77" evidence="3"/>
<dbReference type="EMBL" id="AP023355">
    <property type="protein sequence ID" value="BCJ32536.1"/>
    <property type="molecule type" value="Genomic_DNA"/>
</dbReference>
<name>A0A7R7DJB6_9ACTN</name>
<dbReference type="PANTHER" id="PTHR11579:SF0">
    <property type="entry name" value="PROTEIN-L-ISOASPARTATE(D-ASPARTATE) O-METHYLTRANSFERASE"/>
    <property type="match status" value="1"/>
</dbReference>
<keyword evidence="7" id="KW-0808">Transferase</keyword>
<dbReference type="GO" id="GO:0005737">
    <property type="term" value="C:cytoplasm"/>
    <property type="evidence" value="ECO:0007669"/>
    <property type="project" value="UniProtKB-SubCell"/>
</dbReference>
<evidence type="ECO:0000256" key="11">
    <source>
        <dbReference type="ARBA" id="ARBA00031350"/>
    </source>
</evidence>
<evidence type="ECO:0000256" key="8">
    <source>
        <dbReference type="ARBA" id="ARBA00022691"/>
    </source>
</evidence>
<evidence type="ECO:0000256" key="3">
    <source>
        <dbReference type="ARBA" id="ARBA00011890"/>
    </source>
</evidence>
<dbReference type="CDD" id="cd02440">
    <property type="entry name" value="AdoMet_MTases"/>
    <property type="match status" value="1"/>
</dbReference>
<evidence type="ECO:0000256" key="4">
    <source>
        <dbReference type="ARBA" id="ARBA00013346"/>
    </source>
</evidence>
<evidence type="ECO:0000256" key="7">
    <source>
        <dbReference type="ARBA" id="ARBA00022679"/>
    </source>
</evidence>
<dbReference type="GO" id="GO:0032259">
    <property type="term" value="P:methylation"/>
    <property type="evidence" value="ECO:0007669"/>
    <property type="project" value="UniProtKB-KW"/>
</dbReference>
<evidence type="ECO:0000256" key="6">
    <source>
        <dbReference type="ARBA" id="ARBA00022603"/>
    </source>
</evidence>
<reference evidence="12 13" key="1">
    <citation type="submission" date="2020-08" db="EMBL/GenBank/DDBJ databases">
        <title>Whole genome shotgun sequence of Actinocatenispora thailandica NBRC 105041.</title>
        <authorList>
            <person name="Komaki H."/>
            <person name="Tamura T."/>
        </authorList>
    </citation>
    <scope>NUCLEOTIDE SEQUENCE [LARGE SCALE GENOMIC DNA]</scope>
    <source>
        <strain evidence="12 13">NBRC 105041</strain>
    </source>
</reference>